<feature type="coiled-coil region" evidence="1">
    <location>
        <begin position="34"/>
        <end position="68"/>
    </location>
</feature>
<dbReference type="OrthoDB" id="4330608at2759"/>
<proteinExistence type="predicted"/>
<evidence type="ECO:0000256" key="2">
    <source>
        <dbReference type="SAM" id="MobiDB-lite"/>
    </source>
</evidence>
<feature type="compositionally biased region" description="Polar residues" evidence="2">
    <location>
        <begin position="13"/>
        <end position="26"/>
    </location>
</feature>
<keyword evidence="1" id="KW-0175">Coiled coil</keyword>
<sequence>MSTHSGDIADSTALRTAQTGPTQDVTNEQHDQHVDEAAARRLELLNQLSKAREKQRKLEEKLALLSSSNEQEFAQMNISPPPPSGIIPTFKGCTTSELNTFVDRLNSHFEEYPNWFAYSPNKVTCAVHHLSEQRHEQWKTHVESLETIPPWSNFVKFCLRVIHEDPENIDRDFEASSLYENMRQKHTQSVREFAAELEYQHQQLLVPYDNTQRKDRLRGAVLVAILIEADKYPDEPEDYAVFIEYLHNVERHMPTRRKALREAQEAQEAQEASG</sequence>
<keyword evidence="4" id="KW-1185">Reference proteome</keyword>
<comment type="caution">
    <text evidence="3">The sequence shown here is derived from an EMBL/GenBank/DDBJ whole genome shotgun (WGS) entry which is preliminary data.</text>
</comment>
<dbReference type="STRING" id="1835702.A0A1F5LR88"/>
<evidence type="ECO:0008006" key="5">
    <source>
        <dbReference type="Google" id="ProtNLM"/>
    </source>
</evidence>
<dbReference type="AlphaFoldDB" id="A0A1F5LR88"/>
<reference evidence="3 4" key="1">
    <citation type="journal article" date="2016" name="Sci. Rep.">
        <title>Penicillium arizonense, a new, genome sequenced fungal species, reveals a high chemical diversity in secreted metabolites.</title>
        <authorList>
            <person name="Grijseels S."/>
            <person name="Nielsen J.C."/>
            <person name="Randelovic M."/>
            <person name="Nielsen J."/>
            <person name="Nielsen K.F."/>
            <person name="Workman M."/>
            <person name="Frisvad J.C."/>
        </authorList>
    </citation>
    <scope>NUCLEOTIDE SEQUENCE [LARGE SCALE GENOMIC DNA]</scope>
    <source>
        <strain evidence="3 4">CBS 141311</strain>
    </source>
</reference>
<accession>A0A1F5LR88</accession>
<protein>
    <recommendedName>
        <fullName evidence="5">Retrotransposon gag domain-containing protein</fullName>
    </recommendedName>
</protein>
<evidence type="ECO:0000313" key="3">
    <source>
        <dbReference type="EMBL" id="OGE55655.1"/>
    </source>
</evidence>
<dbReference type="GeneID" id="34573794"/>
<evidence type="ECO:0000313" key="4">
    <source>
        <dbReference type="Proteomes" id="UP000177622"/>
    </source>
</evidence>
<dbReference type="EMBL" id="LXJU01000004">
    <property type="protein sequence ID" value="OGE55655.1"/>
    <property type="molecule type" value="Genomic_DNA"/>
</dbReference>
<evidence type="ECO:0000256" key="1">
    <source>
        <dbReference type="SAM" id="Coils"/>
    </source>
</evidence>
<feature type="region of interest" description="Disordered" evidence="2">
    <location>
        <begin position="1"/>
        <end position="32"/>
    </location>
</feature>
<name>A0A1F5LR88_PENAI</name>
<dbReference type="RefSeq" id="XP_022491084.1">
    <property type="nucleotide sequence ID" value="XM_022629060.1"/>
</dbReference>
<gene>
    <name evidence="3" type="ORF">PENARI_c004G03847</name>
</gene>
<dbReference type="Proteomes" id="UP000177622">
    <property type="component" value="Unassembled WGS sequence"/>
</dbReference>
<organism evidence="3 4">
    <name type="scientific">Penicillium arizonense</name>
    <dbReference type="NCBI Taxonomy" id="1835702"/>
    <lineage>
        <taxon>Eukaryota</taxon>
        <taxon>Fungi</taxon>
        <taxon>Dikarya</taxon>
        <taxon>Ascomycota</taxon>
        <taxon>Pezizomycotina</taxon>
        <taxon>Eurotiomycetes</taxon>
        <taxon>Eurotiomycetidae</taxon>
        <taxon>Eurotiales</taxon>
        <taxon>Aspergillaceae</taxon>
        <taxon>Penicillium</taxon>
    </lineage>
</organism>